<dbReference type="PANTHER" id="PTHR16161:SF0">
    <property type="entry name" value="TRANSCRIPTIONAL PROTEIN SWT1"/>
    <property type="match status" value="1"/>
</dbReference>
<feature type="domain" description="PIN" evidence="2">
    <location>
        <begin position="13"/>
        <end position="124"/>
    </location>
</feature>
<evidence type="ECO:0000259" key="2">
    <source>
        <dbReference type="Pfam" id="PF13638"/>
    </source>
</evidence>
<dbReference type="GeneID" id="106013234"/>
<keyword evidence="3" id="KW-1185">Reference proteome</keyword>
<organism evidence="3 4">
    <name type="scientific">Aplysia californica</name>
    <name type="common">California sea hare</name>
    <dbReference type="NCBI Taxonomy" id="6500"/>
    <lineage>
        <taxon>Eukaryota</taxon>
        <taxon>Metazoa</taxon>
        <taxon>Spiralia</taxon>
        <taxon>Lophotrochozoa</taxon>
        <taxon>Mollusca</taxon>
        <taxon>Gastropoda</taxon>
        <taxon>Heterobranchia</taxon>
        <taxon>Euthyneura</taxon>
        <taxon>Tectipleura</taxon>
        <taxon>Aplysiida</taxon>
        <taxon>Aplysioidea</taxon>
        <taxon>Aplysiidae</taxon>
        <taxon>Aplysia</taxon>
    </lineage>
</organism>
<reference evidence="4" key="1">
    <citation type="submission" date="2025-08" db="UniProtKB">
        <authorList>
            <consortium name="RefSeq"/>
        </authorList>
    </citation>
    <scope>IDENTIFICATION</scope>
</reference>
<evidence type="ECO:0000313" key="4">
    <source>
        <dbReference type="RefSeq" id="XP_012943838.1"/>
    </source>
</evidence>
<evidence type="ECO:0000256" key="1">
    <source>
        <dbReference type="SAM" id="MobiDB-lite"/>
    </source>
</evidence>
<dbReference type="RefSeq" id="XP_012943838.1">
    <property type="nucleotide sequence ID" value="XM_013088384.2"/>
</dbReference>
<dbReference type="SUPFAM" id="SSF88723">
    <property type="entry name" value="PIN domain-like"/>
    <property type="match status" value="1"/>
</dbReference>
<feature type="region of interest" description="Disordered" evidence="1">
    <location>
        <begin position="262"/>
        <end position="354"/>
    </location>
</feature>
<accession>A0ABM1AA92</accession>
<gene>
    <name evidence="4" type="primary">LOC106013234</name>
</gene>
<feature type="compositionally biased region" description="Polar residues" evidence="1">
    <location>
        <begin position="270"/>
        <end position="287"/>
    </location>
</feature>
<dbReference type="InterPro" id="IPR029060">
    <property type="entry name" value="PIN-like_dom_sf"/>
</dbReference>
<dbReference type="InterPro" id="IPR002716">
    <property type="entry name" value="PIN_dom"/>
</dbReference>
<dbReference type="Proteomes" id="UP000694888">
    <property type="component" value="Unplaced"/>
</dbReference>
<dbReference type="Gene3D" id="3.40.50.1010">
    <property type="entry name" value="5'-nuclease"/>
    <property type="match status" value="1"/>
</dbReference>
<feature type="compositionally biased region" description="Polar residues" evidence="1">
    <location>
        <begin position="146"/>
        <end position="164"/>
    </location>
</feature>
<dbReference type="InterPro" id="IPR052626">
    <property type="entry name" value="SWT1_Regulator"/>
</dbReference>
<dbReference type="PANTHER" id="PTHR16161">
    <property type="entry name" value="TRANSCRIPTIONAL PROTEIN SWT1"/>
    <property type="match status" value="1"/>
</dbReference>
<evidence type="ECO:0000313" key="3">
    <source>
        <dbReference type="Proteomes" id="UP000694888"/>
    </source>
</evidence>
<dbReference type="Pfam" id="PF13638">
    <property type="entry name" value="PIN_4"/>
    <property type="match status" value="1"/>
</dbReference>
<feature type="compositionally biased region" description="Low complexity" evidence="1">
    <location>
        <begin position="288"/>
        <end position="305"/>
    </location>
</feature>
<dbReference type="CDD" id="cd18727">
    <property type="entry name" value="PIN_Swt1-like"/>
    <property type="match status" value="1"/>
</dbReference>
<protein>
    <submittedName>
        <fullName evidence="4">Uncharacterized protein LOC106013234</fullName>
    </submittedName>
</protein>
<feature type="compositionally biased region" description="Polar residues" evidence="1">
    <location>
        <begin position="322"/>
        <end position="336"/>
    </location>
</feature>
<name>A0ABM1AA92_APLCA</name>
<feature type="region of interest" description="Disordered" evidence="1">
    <location>
        <begin position="139"/>
        <end position="171"/>
    </location>
</feature>
<sequence>MNADLPGLGIPTLVLPWVVMQELDFIKDSRKRRDRYNEMTWRRAVEAVHFIHAKLNTKDQNLIGQPPKEAYQKTDMVISSNDDRILQCCVQWKEKCPDDHVILLSRDLNLTNKSVIMGISAANTETLWNELKMPKPNLKLLQKPPSNETTQKGNQNVAATSGKSKNSEGSHVKQLFLSEPETTNQKQLPVRYNKATTKVNSTDAPPSLLSLPCQQPVNSSRNVYNNPTLQKTCVPGISAPSTEDRPASLSNTQENLNQVAKNVTHKPTSKHLQPQSSSNWDKTQEQTSVCFVESSQSVSSSSGVVPGTRTERVQSDEPMESATESASGNTGKNLDPTSEPARELRATQSETASPAASVTECESLVLSKFQNIWTFITEFRDELIKVLNEGQSHAEFPMAVAALRRVGSLMIELMEKFTECLDLSPVILQDRQLEFKAFAECLNNFLLRTEVNVTKTTPPLDHRQLIGYFSATKSRPQLKAGLEELSGFIKLFQEMSGQIFAAASS</sequence>
<proteinExistence type="predicted"/>